<proteinExistence type="predicted"/>
<gene>
    <name evidence="2" type="ORF">K505DRAFT_332238</name>
</gene>
<reference evidence="2" key="1">
    <citation type="journal article" date="2020" name="Stud. Mycol.">
        <title>101 Dothideomycetes genomes: a test case for predicting lifestyles and emergence of pathogens.</title>
        <authorList>
            <person name="Haridas S."/>
            <person name="Albert R."/>
            <person name="Binder M."/>
            <person name="Bloem J."/>
            <person name="Labutti K."/>
            <person name="Salamov A."/>
            <person name="Andreopoulos B."/>
            <person name="Baker S."/>
            <person name="Barry K."/>
            <person name="Bills G."/>
            <person name="Bluhm B."/>
            <person name="Cannon C."/>
            <person name="Castanera R."/>
            <person name="Culley D."/>
            <person name="Daum C."/>
            <person name="Ezra D."/>
            <person name="Gonzalez J."/>
            <person name="Henrissat B."/>
            <person name="Kuo A."/>
            <person name="Liang C."/>
            <person name="Lipzen A."/>
            <person name="Lutzoni F."/>
            <person name="Magnuson J."/>
            <person name="Mondo S."/>
            <person name="Nolan M."/>
            <person name="Ohm R."/>
            <person name="Pangilinan J."/>
            <person name="Park H.-J."/>
            <person name="Ramirez L."/>
            <person name="Alfaro M."/>
            <person name="Sun H."/>
            <person name="Tritt A."/>
            <person name="Yoshinaga Y."/>
            <person name="Zwiers L.-H."/>
            <person name="Turgeon B."/>
            <person name="Goodwin S."/>
            <person name="Spatafora J."/>
            <person name="Crous P."/>
            <person name="Grigoriev I."/>
        </authorList>
    </citation>
    <scope>NUCLEOTIDE SEQUENCE</scope>
    <source>
        <strain evidence="2">CBS 109.77</strain>
    </source>
</reference>
<evidence type="ECO:0000313" key="2">
    <source>
        <dbReference type="EMBL" id="KAF2799774.1"/>
    </source>
</evidence>
<keyword evidence="3" id="KW-1185">Reference proteome</keyword>
<sequence>MSPIHKAQCMEVVAWVVEMEAVQAVLQIMREIEIIPKLEDVLPREPAEYSFEPRLLNQASPIALASTLTIAKGKLEKIYANVNTHAVMEMPTLPTAHVPDSYNEDTVTRLETIENADRPPSQLGWGTMIECETMFCGQENRFVPGSGHPSGGSSKMGPEALGDMKHTGTTAAKRDMGPTGVTTGLKFGRFGAWDSSTGRS</sequence>
<dbReference type="AlphaFoldDB" id="A0A6A6XVI3"/>
<feature type="region of interest" description="Disordered" evidence="1">
    <location>
        <begin position="169"/>
        <end position="200"/>
    </location>
</feature>
<evidence type="ECO:0000313" key="3">
    <source>
        <dbReference type="Proteomes" id="UP000799757"/>
    </source>
</evidence>
<protein>
    <submittedName>
        <fullName evidence="2">Uncharacterized protein</fullName>
    </submittedName>
</protein>
<accession>A0A6A6XVI3</accession>
<evidence type="ECO:0000256" key="1">
    <source>
        <dbReference type="SAM" id="MobiDB-lite"/>
    </source>
</evidence>
<dbReference type="EMBL" id="MU001758">
    <property type="protein sequence ID" value="KAF2799774.1"/>
    <property type="molecule type" value="Genomic_DNA"/>
</dbReference>
<name>A0A6A6XVI3_9PLEO</name>
<dbReference type="Proteomes" id="UP000799757">
    <property type="component" value="Unassembled WGS sequence"/>
</dbReference>
<organism evidence="2 3">
    <name type="scientific">Melanomma pulvis-pyrius CBS 109.77</name>
    <dbReference type="NCBI Taxonomy" id="1314802"/>
    <lineage>
        <taxon>Eukaryota</taxon>
        <taxon>Fungi</taxon>
        <taxon>Dikarya</taxon>
        <taxon>Ascomycota</taxon>
        <taxon>Pezizomycotina</taxon>
        <taxon>Dothideomycetes</taxon>
        <taxon>Pleosporomycetidae</taxon>
        <taxon>Pleosporales</taxon>
        <taxon>Melanommataceae</taxon>
        <taxon>Melanomma</taxon>
    </lineage>
</organism>